<dbReference type="InterPro" id="IPR003599">
    <property type="entry name" value="Ig_sub"/>
</dbReference>
<dbReference type="InterPro" id="IPR050671">
    <property type="entry name" value="CD300_family_receptors"/>
</dbReference>
<gene>
    <name evidence="6" type="ORF">Baya_10678</name>
</gene>
<comment type="caution">
    <text evidence="6">The sequence shown here is derived from an EMBL/GenBank/DDBJ whole genome shotgun (WGS) entry which is preliminary data.</text>
</comment>
<evidence type="ECO:0000256" key="3">
    <source>
        <dbReference type="ARBA" id="ARBA00023136"/>
    </source>
</evidence>
<evidence type="ECO:0000256" key="2">
    <source>
        <dbReference type="ARBA" id="ARBA00022692"/>
    </source>
</evidence>
<feature type="domain" description="Ig-like" evidence="5">
    <location>
        <begin position="317"/>
        <end position="411"/>
    </location>
</feature>
<feature type="transmembrane region" description="Helical" evidence="4">
    <location>
        <begin position="639"/>
        <end position="660"/>
    </location>
</feature>
<keyword evidence="2 4" id="KW-0812">Transmembrane</keyword>
<dbReference type="CDD" id="cd05716">
    <property type="entry name" value="IgV_pIgR_like"/>
    <property type="match status" value="1"/>
</dbReference>
<evidence type="ECO:0000313" key="6">
    <source>
        <dbReference type="EMBL" id="TSP09056.1"/>
    </source>
</evidence>
<dbReference type="GO" id="GO:0004888">
    <property type="term" value="F:transmembrane signaling receptor activity"/>
    <property type="evidence" value="ECO:0007669"/>
    <property type="project" value="TreeGrafter"/>
</dbReference>
<dbReference type="PROSITE" id="PS50835">
    <property type="entry name" value="IG_LIKE"/>
    <property type="match status" value="4"/>
</dbReference>
<feature type="domain" description="Ig-like" evidence="5">
    <location>
        <begin position="109"/>
        <end position="202"/>
    </location>
</feature>
<dbReference type="OrthoDB" id="8920197at2759"/>
<protein>
    <submittedName>
        <fullName evidence="6">Protein THEM6</fullName>
    </submittedName>
</protein>
<keyword evidence="4" id="KW-1133">Transmembrane helix</keyword>
<dbReference type="PANTHER" id="PTHR11860:SF87">
    <property type="entry name" value="CMRF35-LIKE MOLECULE 8"/>
    <property type="match status" value="1"/>
</dbReference>
<dbReference type="PANTHER" id="PTHR11860">
    <property type="entry name" value="POLYMERIC-IMMUNOGLOBULIN RECEPTOR"/>
    <property type="match status" value="1"/>
</dbReference>
<name>A0A556UG46_BAGYA</name>
<dbReference type="Gene3D" id="3.10.129.10">
    <property type="entry name" value="Hotdog Thioesterase"/>
    <property type="match status" value="1"/>
</dbReference>
<dbReference type="InterPro" id="IPR007110">
    <property type="entry name" value="Ig-like_dom"/>
</dbReference>
<dbReference type="InterPro" id="IPR013783">
    <property type="entry name" value="Ig-like_fold"/>
</dbReference>
<dbReference type="SUPFAM" id="SSF54637">
    <property type="entry name" value="Thioesterase/thiol ester dehydrase-isomerase"/>
    <property type="match status" value="1"/>
</dbReference>
<dbReference type="AlphaFoldDB" id="A0A556UG46"/>
<dbReference type="Gene3D" id="2.60.40.10">
    <property type="entry name" value="Immunoglobulins"/>
    <property type="match status" value="6"/>
</dbReference>
<dbReference type="GO" id="GO:0005886">
    <property type="term" value="C:plasma membrane"/>
    <property type="evidence" value="ECO:0007669"/>
    <property type="project" value="TreeGrafter"/>
</dbReference>
<dbReference type="Proteomes" id="UP000319801">
    <property type="component" value="Unassembled WGS sequence"/>
</dbReference>
<evidence type="ECO:0000256" key="1">
    <source>
        <dbReference type="ARBA" id="ARBA00004370"/>
    </source>
</evidence>
<dbReference type="InterPro" id="IPR013106">
    <property type="entry name" value="Ig_V-set"/>
</dbReference>
<sequence length="839" mass="95136">MITDQEKTVFAGDSITVPCPYLPEYTLNVKYWCQGYFHDFCTSLARTDENTGSSSAGRVTIADDPTQQVFTVTMHEMKENESGWYWCGVEIGHIWTKDISTSVYISVKQGISVETNELSAEEGDSVTVQFHYSEKHREDEKKWCRSGNVKSCTVTNNGTYSSKSLLISDNRKDTVTVTMRQLEFRDAGWYYCGAGEHQASVHVLVTSRSTTNDSSQAMRTFGVKPGESATIPCSYDSSYMEYNKYWCHGNFFDFCKIQAYANERREKVSVTDHPAESFFTVTMDNLQTKDSGVYWCAVKKSGPDFKEEIYIKVKSDPDLSVMESRVRGEEGGSVTVRCLCSATYRTATKQWCRFRDRKCNTVKKTEKFLNLAVQLRSDGLEFSVQLIGLKKNDAGWYWCSSGELQVPVYISVSDPHPDVDSMRTLKNVAVKHGGSVTIPCTYEKQYKASRKFWCRGYYWSSCRIVAFANSNGSTSVIDHPAQNLFTVELNPVSQSGIHWCAAKIYNQMYDRDYVDLTVSQDPDLSVMESTVRGEEGGSITVQCLYSAAYQDKQKQWCRFRDEQCTTVGSTTPSQNSAIQFSGDGKRSFTVQMSGLKKSDAGWYWCSAGNLQVPVHISVSGNSPGLPENQIEENKYQRELLLWVLAALLVLFCFLDVWYYLRLVAVLLRAWFLAPVFDITAEQSVGGHVLLHDVDMCHMNNAHYLRECDFARISLYARNGVLRAARTLGATMVVGATTVRYRRPLCVGEKFELRSRIVTWDDKAFYLEQRFVSCRDEMVSAVMFCKQNVLRSSPDKILQHLCKRKVEVPEFPEELQHWISFITASSQALKAESGAEKKSE</sequence>
<reference evidence="6 7" key="1">
    <citation type="journal article" date="2019" name="Genome Biol. Evol.">
        <title>Whole-Genome Sequencing of the Giant Devil Catfish, Bagarius yarrelli.</title>
        <authorList>
            <person name="Jiang W."/>
            <person name="Lv Y."/>
            <person name="Cheng L."/>
            <person name="Yang K."/>
            <person name="Chao B."/>
            <person name="Wang X."/>
            <person name="Li Y."/>
            <person name="Pan X."/>
            <person name="You X."/>
            <person name="Zhang Y."/>
            <person name="Yang J."/>
            <person name="Li J."/>
            <person name="Zhang X."/>
            <person name="Liu S."/>
            <person name="Sun C."/>
            <person name="Yang J."/>
            <person name="Shi Q."/>
        </authorList>
    </citation>
    <scope>NUCLEOTIDE SEQUENCE [LARGE SCALE GENOMIC DNA]</scope>
    <source>
        <strain evidence="6">JWS20170419001</strain>
        <tissue evidence="6">Muscle</tissue>
    </source>
</reference>
<dbReference type="SMART" id="SM00409">
    <property type="entry name" value="IG"/>
    <property type="match status" value="6"/>
</dbReference>
<dbReference type="Pfam" id="PF07686">
    <property type="entry name" value="V-set"/>
    <property type="match status" value="3"/>
</dbReference>
<dbReference type="InterPro" id="IPR036179">
    <property type="entry name" value="Ig-like_dom_sf"/>
</dbReference>
<organism evidence="6 7">
    <name type="scientific">Bagarius yarrelli</name>
    <name type="common">Goonch</name>
    <name type="synonym">Bagrus yarrelli</name>
    <dbReference type="NCBI Taxonomy" id="175774"/>
    <lineage>
        <taxon>Eukaryota</taxon>
        <taxon>Metazoa</taxon>
        <taxon>Chordata</taxon>
        <taxon>Craniata</taxon>
        <taxon>Vertebrata</taxon>
        <taxon>Euteleostomi</taxon>
        <taxon>Actinopterygii</taxon>
        <taxon>Neopterygii</taxon>
        <taxon>Teleostei</taxon>
        <taxon>Ostariophysi</taxon>
        <taxon>Siluriformes</taxon>
        <taxon>Sisoridae</taxon>
        <taxon>Sisorinae</taxon>
        <taxon>Bagarius</taxon>
    </lineage>
</organism>
<accession>A0A556UG46</accession>
<dbReference type="SUPFAM" id="SSF48726">
    <property type="entry name" value="Immunoglobulin"/>
    <property type="match status" value="6"/>
</dbReference>
<dbReference type="CDD" id="cd00586">
    <property type="entry name" value="4HBT"/>
    <property type="match status" value="1"/>
</dbReference>
<evidence type="ECO:0000313" key="7">
    <source>
        <dbReference type="Proteomes" id="UP000319801"/>
    </source>
</evidence>
<dbReference type="EMBL" id="VCAZ01000073">
    <property type="protein sequence ID" value="TSP09056.1"/>
    <property type="molecule type" value="Genomic_DNA"/>
</dbReference>
<comment type="subcellular location">
    <subcellularLocation>
        <location evidence="1">Membrane</location>
    </subcellularLocation>
</comment>
<feature type="domain" description="Ig-like" evidence="5">
    <location>
        <begin position="522"/>
        <end position="617"/>
    </location>
</feature>
<dbReference type="Pfam" id="PF13279">
    <property type="entry name" value="4HBT_2"/>
    <property type="match status" value="1"/>
</dbReference>
<keyword evidence="3 4" id="KW-0472">Membrane</keyword>
<evidence type="ECO:0000259" key="5">
    <source>
        <dbReference type="PROSITE" id="PS50835"/>
    </source>
</evidence>
<keyword evidence="7" id="KW-1185">Reference proteome</keyword>
<feature type="domain" description="Ig-like" evidence="5">
    <location>
        <begin position="223"/>
        <end position="312"/>
    </location>
</feature>
<evidence type="ECO:0000256" key="4">
    <source>
        <dbReference type="SAM" id="Phobius"/>
    </source>
</evidence>
<proteinExistence type="predicted"/>
<dbReference type="InterPro" id="IPR029069">
    <property type="entry name" value="HotDog_dom_sf"/>
</dbReference>